<gene>
    <name evidence="5" type="primary">LOC110804987</name>
</gene>
<dbReference type="InterPro" id="IPR010285">
    <property type="entry name" value="DNA_helicase_pif1-like_DEAD"/>
</dbReference>
<dbReference type="Pfam" id="PF21530">
    <property type="entry name" value="Pif1_2B_dom"/>
    <property type="match status" value="1"/>
</dbReference>
<evidence type="ECO:0000259" key="2">
    <source>
        <dbReference type="Pfam" id="PF05970"/>
    </source>
</evidence>
<comment type="cofactor">
    <cofactor evidence="1">
        <name>Mg(2+)</name>
        <dbReference type="ChEBI" id="CHEBI:18420"/>
    </cofactor>
</comment>
<keyword evidence="1" id="KW-0067">ATP-binding</keyword>
<keyword evidence="1" id="KW-0233">DNA recombination</keyword>
<proteinExistence type="inferred from homology"/>
<comment type="catalytic activity">
    <reaction evidence="1">
        <text>ATP + H2O = ADP + phosphate + H(+)</text>
        <dbReference type="Rhea" id="RHEA:13065"/>
        <dbReference type="ChEBI" id="CHEBI:15377"/>
        <dbReference type="ChEBI" id="CHEBI:15378"/>
        <dbReference type="ChEBI" id="CHEBI:30616"/>
        <dbReference type="ChEBI" id="CHEBI:43474"/>
        <dbReference type="ChEBI" id="CHEBI:456216"/>
        <dbReference type="EC" id="5.6.2.3"/>
    </reaction>
</comment>
<evidence type="ECO:0000313" key="4">
    <source>
        <dbReference type="Proteomes" id="UP000813463"/>
    </source>
</evidence>
<dbReference type="GeneID" id="110804987"/>
<dbReference type="PANTHER" id="PTHR10492:SF74">
    <property type="entry name" value="ATP-DEPENDENT DNA HELICASE"/>
    <property type="match status" value="1"/>
</dbReference>
<evidence type="ECO:0000259" key="3">
    <source>
        <dbReference type="Pfam" id="PF21530"/>
    </source>
</evidence>
<keyword evidence="1" id="KW-0347">Helicase</keyword>
<keyword evidence="1" id="KW-0547">Nucleotide-binding</keyword>
<dbReference type="SUPFAM" id="SSF52540">
    <property type="entry name" value="P-loop containing nucleoside triphosphate hydrolases"/>
    <property type="match status" value="1"/>
</dbReference>
<protein>
    <recommendedName>
        <fullName evidence="1">ATP-dependent DNA helicase</fullName>
        <ecNumber evidence="1">5.6.2.3</ecNumber>
    </recommendedName>
</protein>
<keyword evidence="1" id="KW-0378">Hydrolase</keyword>
<dbReference type="InterPro" id="IPR049163">
    <property type="entry name" value="Pif1-like_2B_dom"/>
</dbReference>
<dbReference type="Gene3D" id="3.40.50.300">
    <property type="entry name" value="P-loop containing nucleotide triphosphate hydrolases"/>
    <property type="match status" value="1"/>
</dbReference>
<keyword evidence="1" id="KW-0234">DNA repair</keyword>
<dbReference type="EC" id="5.6.2.3" evidence="1"/>
<accession>A0ABM3QXG1</accession>
<keyword evidence="1" id="KW-0227">DNA damage</keyword>
<name>A0ABM3QXG1_SPIOL</name>
<evidence type="ECO:0000313" key="5">
    <source>
        <dbReference type="RefSeq" id="XP_056688054.1"/>
    </source>
</evidence>
<comment type="similarity">
    <text evidence="1">Belongs to the helicase family.</text>
</comment>
<sequence>MRNMRNGMDNPIEHQNYRYVNTGVFGVPSKLFWITVRGTGPTLVKEQPFGGKVVVFGGDFRQILPVIPKGSRQDIVFAAINSSYLWDFCRVLSLTQNMRLQLGSSGDSNEIREFSEWILRIGDGKEGEPNDGETTIEIPDDVLIKDVVTNPIAVIVDSIYPSVLENLDDPKFFQDRAILAPTNECVEEVNEQLLSMISGEEKIYLSSDSICKADIQGNQELYTPDFLNSIKCSGLPNHTLKLKVGVPVMLLRNIDQPSGLCNGTRLVVTQLGNHIIEAKILSGSNVGHKVFIPRLLLTPSDTKLPFKFQRTQYPLVVCFAMTINKSQGQSLSHVGLYLPRPVFSHGQLYVAISRVTRKSGLKILICDKDGRTYNTTQNVVYKEVFQNLA</sequence>
<dbReference type="Proteomes" id="UP000813463">
    <property type="component" value="Chromosome 6"/>
</dbReference>
<evidence type="ECO:0000256" key="1">
    <source>
        <dbReference type="RuleBase" id="RU363044"/>
    </source>
</evidence>
<dbReference type="CDD" id="cd18809">
    <property type="entry name" value="SF1_C_RecD"/>
    <property type="match status" value="1"/>
</dbReference>
<keyword evidence="4" id="KW-1185">Reference proteome</keyword>
<reference evidence="5" key="2">
    <citation type="submission" date="2025-08" db="UniProtKB">
        <authorList>
            <consortium name="RefSeq"/>
        </authorList>
    </citation>
    <scope>IDENTIFICATION</scope>
    <source>
        <tissue evidence="5">Leaf</tissue>
    </source>
</reference>
<reference evidence="4" key="1">
    <citation type="journal article" date="2021" name="Nat. Commun.">
        <title>Genomic analyses provide insights into spinach domestication and the genetic basis of agronomic traits.</title>
        <authorList>
            <person name="Cai X."/>
            <person name="Sun X."/>
            <person name="Xu C."/>
            <person name="Sun H."/>
            <person name="Wang X."/>
            <person name="Ge C."/>
            <person name="Zhang Z."/>
            <person name="Wang Q."/>
            <person name="Fei Z."/>
            <person name="Jiao C."/>
            <person name="Wang Q."/>
        </authorList>
    </citation>
    <scope>NUCLEOTIDE SEQUENCE [LARGE SCALE GENOMIC DNA]</scope>
    <source>
        <strain evidence="4">cv. Varoflay</strain>
    </source>
</reference>
<feature type="domain" description="DNA helicase Pif1-like DEAD-box helicase" evidence="2">
    <location>
        <begin position="45"/>
        <end position="130"/>
    </location>
</feature>
<dbReference type="Pfam" id="PF05970">
    <property type="entry name" value="PIF1"/>
    <property type="match status" value="1"/>
</dbReference>
<organism evidence="4 5">
    <name type="scientific">Spinacia oleracea</name>
    <name type="common">Spinach</name>
    <dbReference type="NCBI Taxonomy" id="3562"/>
    <lineage>
        <taxon>Eukaryota</taxon>
        <taxon>Viridiplantae</taxon>
        <taxon>Streptophyta</taxon>
        <taxon>Embryophyta</taxon>
        <taxon>Tracheophyta</taxon>
        <taxon>Spermatophyta</taxon>
        <taxon>Magnoliopsida</taxon>
        <taxon>eudicotyledons</taxon>
        <taxon>Gunneridae</taxon>
        <taxon>Pentapetalae</taxon>
        <taxon>Caryophyllales</taxon>
        <taxon>Chenopodiaceae</taxon>
        <taxon>Chenopodioideae</taxon>
        <taxon>Anserineae</taxon>
        <taxon>Spinacia</taxon>
    </lineage>
</organism>
<dbReference type="RefSeq" id="XP_056688054.1">
    <property type="nucleotide sequence ID" value="XM_056832076.1"/>
</dbReference>
<dbReference type="PANTHER" id="PTHR10492">
    <property type="match status" value="1"/>
</dbReference>
<feature type="domain" description="DNA helicase Pif1-like 2B" evidence="3">
    <location>
        <begin position="225"/>
        <end position="271"/>
    </location>
</feature>
<dbReference type="InterPro" id="IPR027417">
    <property type="entry name" value="P-loop_NTPase"/>
</dbReference>